<evidence type="ECO:0000256" key="1">
    <source>
        <dbReference type="SAM" id="MobiDB-lite"/>
    </source>
</evidence>
<dbReference type="Proteomes" id="UP000298493">
    <property type="component" value="Unassembled WGS sequence"/>
</dbReference>
<feature type="region of interest" description="Disordered" evidence="1">
    <location>
        <begin position="81"/>
        <end position="106"/>
    </location>
</feature>
<reference evidence="2 3" key="1">
    <citation type="submission" date="2019-04" db="EMBL/GenBank/DDBJ databases">
        <title>High contiguity whole genome sequence and gene annotation resource for two Venturia nashicola isolates.</title>
        <authorList>
            <person name="Prokchorchik M."/>
            <person name="Won K."/>
            <person name="Lee Y."/>
            <person name="Choi E.D."/>
            <person name="Segonzac C."/>
            <person name="Sohn K.H."/>
        </authorList>
    </citation>
    <scope>NUCLEOTIDE SEQUENCE [LARGE SCALE GENOMIC DNA]</scope>
    <source>
        <strain evidence="2 3">PRI2</strain>
    </source>
</reference>
<dbReference type="AlphaFoldDB" id="A0A4Z1P4Q2"/>
<protein>
    <submittedName>
        <fullName evidence="2">Uncharacterized protein</fullName>
    </submittedName>
</protein>
<sequence>MSPYGSNHSERISGYDNYLSKGHIADIVPGSKHAPPRTEGTSERTKPSVFMCTVNKGGQDCRTAVQRNLTALSVLQLENANNEAKEQSSGRHLQGPIPEKSIGKTASSDTQNTLLACRLAPQSLSTLVYRISSAFPGTTPRSMYDATKKDDASSFVQQRDVV</sequence>
<dbReference type="EMBL" id="SNSC02000007">
    <property type="protein sequence ID" value="TID22955.1"/>
    <property type="molecule type" value="Genomic_DNA"/>
</dbReference>
<gene>
    <name evidence="2" type="ORF">E6O75_ATG02129</name>
</gene>
<organism evidence="2 3">
    <name type="scientific">Venturia nashicola</name>
    <dbReference type="NCBI Taxonomy" id="86259"/>
    <lineage>
        <taxon>Eukaryota</taxon>
        <taxon>Fungi</taxon>
        <taxon>Dikarya</taxon>
        <taxon>Ascomycota</taxon>
        <taxon>Pezizomycotina</taxon>
        <taxon>Dothideomycetes</taxon>
        <taxon>Pleosporomycetidae</taxon>
        <taxon>Venturiales</taxon>
        <taxon>Venturiaceae</taxon>
        <taxon>Venturia</taxon>
    </lineage>
</organism>
<feature type="region of interest" description="Disordered" evidence="1">
    <location>
        <begin position="139"/>
        <end position="162"/>
    </location>
</feature>
<name>A0A4Z1P4Q2_9PEZI</name>
<accession>A0A4Z1P4Q2</accession>
<feature type="region of interest" description="Disordered" evidence="1">
    <location>
        <begin position="26"/>
        <end position="46"/>
    </location>
</feature>
<keyword evidence="3" id="KW-1185">Reference proteome</keyword>
<comment type="caution">
    <text evidence="2">The sequence shown here is derived from an EMBL/GenBank/DDBJ whole genome shotgun (WGS) entry which is preliminary data.</text>
</comment>
<proteinExistence type="predicted"/>
<evidence type="ECO:0000313" key="2">
    <source>
        <dbReference type="EMBL" id="TID22955.1"/>
    </source>
</evidence>
<evidence type="ECO:0000313" key="3">
    <source>
        <dbReference type="Proteomes" id="UP000298493"/>
    </source>
</evidence>